<feature type="region of interest" description="Disordered" evidence="1">
    <location>
        <begin position="476"/>
        <end position="503"/>
    </location>
</feature>
<feature type="compositionally biased region" description="Low complexity" evidence="1">
    <location>
        <begin position="226"/>
        <end position="239"/>
    </location>
</feature>
<dbReference type="GO" id="GO:0042254">
    <property type="term" value="P:ribosome biogenesis"/>
    <property type="evidence" value="ECO:0007669"/>
    <property type="project" value="TreeGrafter"/>
</dbReference>
<dbReference type="RefSeq" id="XP_002956929.1">
    <property type="nucleotide sequence ID" value="XM_002956883.1"/>
</dbReference>
<dbReference type="PANTHER" id="PTHR15682:SF2">
    <property type="entry name" value="UNHEALTHY RIBOSOME BIOGENESIS PROTEIN 2 HOMOLOG"/>
    <property type="match status" value="1"/>
</dbReference>
<evidence type="ECO:0000313" key="3">
    <source>
        <dbReference type="Proteomes" id="UP000001058"/>
    </source>
</evidence>
<feature type="region of interest" description="Disordered" evidence="1">
    <location>
        <begin position="1446"/>
        <end position="1472"/>
    </location>
</feature>
<gene>
    <name evidence="2" type="ORF">VOLCADRAFT_97963</name>
</gene>
<name>D8UE32_VOLCA</name>
<organism evidence="3">
    <name type="scientific">Volvox carteri f. nagariensis</name>
    <dbReference type="NCBI Taxonomy" id="3068"/>
    <lineage>
        <taxon>Eukaryota</taxon>
        <taxon>Viridiplantae</taxon>
        <taxon>Chlorophyta</taxon>
        <taxon>core chlorophytes</taxon>
        <taxon>Chlorophyceae</taxon>
        <taxon>CS clade</taxon>
        <taxon>Chlamydomonadales</taxon>
        <taxon>Volvocaceae</taxon>
        <taxon>Volvox</taxon>
    </lineage>
</organism>
<evidence type="ECO:0000313" key="2">
    <source>
        <dbReference type="EMBL" id="EFJ42054.1"/>
    </source>
</evidence>
<dbReference type="OrthoDB" id="553090at2759"/>
<dbReference type="PANTHER" id="PTHR15682">
    <property type="entry name" value="UNHEALTHY RIBOSOME BIOGENESIS PROTEIN 2 HOMOLOG"/>
    <property type="match status" value="1"/>
</dbReference>
<dbReference type="GeneID" id="9622699"/>
<accession>D8UE32</accession>
<feature type="compositionally biased region" description="Acidic residues" evidence="1">
    <location>
        <begin position="1200"/>
        <end position="1216"/>
    </location>
</feature>
<feature type="region of interest" description="Disordered" evidence="1">
    <location>
        <begin position="1645"/>
        <end position="1668"/>
    </location>
</feature>
<proteinExistence type="predicted"/>
<feature type="compositionally biased region" description="Acidic residues" evidence="1">
    <location>
        <begin position="1648"/>
        <end position="1664"/>
    </location>
</feature>
<dbReference type="EMBL" id="GL378387">
    <property type="protein sequence ID" value="EFJ42054.1"/>
    <property type="molecule type" value="Genomic_DNA"/>
</dbReference>
<sequence length="2348" mass="236666">MQKALTSRAVIEWTVSCLLKLKPPLRTTVQDNPAAQDPRPAFLASALRLWQLLQLLLEGDPRVGLAGGAGGAGRGAGAVNGRNGAAVLSLAGAPGGSVPGSLLASAAACIRLAFALPAPQSLAPTPKATAAVVVVTDRETGAGTQTGEASAGDAGLMVAPAASRGPLAGELCRTIHRCLRVLLLPAATAAGGGRGGGGVMRPSLEQCMALLTALLDVRPWRDGAGAAGNTAAANAGEANADAEKQRGDRRHRPVSHNGFGVGPLVRRCGASDPWAAAAMTELGRAAQQLLASVLFQEAHVGALAELFSVLLTTAAAEANVEPSRPVGAATAAAVAAAGPGTTAEAAAAAAAASSPEEAAAAVAAAVGASGGEAGGLKVSPSTSPSPSLLLPLDFWDVAGRSYHGQLLQVLAKAVAGCSSSASVGLDRSRGGNGLAGGRTRDAVLMLGLPWLLRAFCNAIGRLRRTVAFDAAAAAAVTGSGGGGGSKGKRTDNAAATANGPGAVEDGTSIVTAPSYKALMAAEFNCMAVLSYMLLQPPPSTPSAADGSSSADIATGHLAKKRKIAATGTAVTATAAAPPPLPAMPYGTVTGGAPWRRLALAGLLSAGRVPHQNPHDGVMSSAPAATLRTAQKPPGAAGAYQPTRDLTGAHCAVLAVVAGRLLAADEGSLTAAAPPPRLRRPVVEPVEDTRTPKAKRKAARAAAAAVVDGGEAVEDGCGRVPYGSLGSMSTSLALCAVLDLDHSVQWFPRKRRRAIRTLRAFSELRQLQSLLESLGAAMRRMCGSGSGEDSGHHSTAGGAGDGAAVAAALLVRPEVLAEIRQAIASVPSGQVPAMIDWVTADLQAWCGGVEVRMRVSDSASAAAAADLFLATGALYDTLLSALRLDLATAMPVAKANVRLLTALSPPLLSSMRQYCKSLRAAASAAADGEAEDATTVAAAAAAVATLRLHTARLAMLLRVYGAVVRTNSVCAGLHPEVPALPDQDISPWSRREHQQQQQRHQTVSYKSRHSPPGGYFAPALTYAVRAASAAAADGGITATSDVDGGVDSELRRLRKALKNAGATQPYGTGPLPGLAQLALAEGGAAAGGQGGHGTAGSGAAAAAAAATAGAGWAAVELSKAIHRCLGHRLQVLHERLLRRRHDCPHMYGRASAQGLGDGGGKSRVDAAAARRKSAGGEGPASQAAGPPVDGLVKGAATAERAEEEEGLDEEEEEEEEQEVRLLANLMLTPLSTKAATAAGCIAGGGGRSAAAAASTAARQVCRGGNAVAYAFSAPLAGAAWRDVLALMGSIAPWAERTALTEVLQMALTAACQGCVASGGDGDGVVLRQLQPSIAASLCLLEFQSLPGVRQALPYAWMATAASALCAMATEVRQAVAAAAMAVSDATSFGDGDGSEKRKRSAKKAARKKAGAGAGVEEREAAAAYVAARLDALLAAAAAAASSAAAVQPTGCDAGDGDDDDDTAGNECGDGNRVSSSSKVLARLLTQQAKSLNDDDDDYVWRSLANWSRDDVGAVSEGIIPAGADGATADGFDAVASALRSLLAFLCDKFYLELVPRKAREAMVRQVTAATAAAVDMLLLLHRQPPAEQQQQQQQQSRRHNRGMLQRVRCEVLRTVLACLRAWQRLSVAYGSDGGGGGAFCGLALSGGEDGGEDEEDEEEEEDVDDSSAVAAEDLYIPPRVVWLVRVCRLLVAEAEALDGVIAADPAAVLLPALKMEVVYDSGRLLTALLTARDDGSSSLPKSDDAPPTGRTAQVVARLRLADQLLRQAECTPAATSGGSSSTSVPLLCRLSLAAAEAAAVIAAACKAGGSSSSAGADGGSGGCSSTAASAPMPAAGAAAGGGVSCQEGATATRAGYRGGGGGGNMQIPVDAGLLPELLLRASRWVAAERRLYGTSSVGSVGTSRSDGAAIAAEPLEHCVALMYGIATWLPALGRGGRRRGVGAGSATAAAASNDMSHAGASLSDELLALLVAVQQALLACTAPPERFCYARWVPHTTAEAPCLAASGPRVAKLLAAHGPSVALTLTELLAAVAARVATAADSLGCHGKGNGKSGTPSTRATVEVVLCCAIRCLKSIAAREVTFQLAPPAVTGMLSATLAVTSCPLLRPQPLLPTAAAAAAADAQVGASRGAGFGNGGGGTGSDLYFLHAACCGHFAALVRHHENAVRHCAALLVVGCRELLLRLASWASELRLAQRQIQLRASAASASAVAAAVDGLERCAVALASVYEAVSEHPKTLGKYAPHFLADYVVHAATPLPSLALLMHADDSSDPWVIPDATTALTDAVGGSGGADHVHYGLVNAGGGSTGVGPTLLPQPAHEALRQGAARRAALAQLRKEYDSSYKYSGKV</sequence>
<reference evidence="2 3" key="1">
    <citation type="journal article" date="2010" name="Science">
        <title>Genomic analysis of organismal complexity in the multicellular green alga Volvox carteri.</title>
        <authorList>
            <person name="Prochnik S.E."/>
            <person name="Umen J."/>
            <person name="Nedelcu A.M."/>
            <person name="Hallmann A."/>
            <person name="Miller S.M."/>
            <person name="Nishii I."/>
            <person name="Ferris P."/>
            <person name="Kuo A."/>
            <person name="Mitros T."/>
            <person name="Fritz-Laylin L.K."/>
            <person name="Hellsten U."/>
            <person name="Chapman J."/>
            <person name="Simakov O."/>
            <person name="Rensing S.A."/>
            <person name="Terry A."/>
            <person name="Pangilinan J."/>
            <person name="Kapitonov V."/>
            <person name="Jurka J."/>
            <person name="Salamov A."/>
            <person name="Shapiro H."/>
            <person name="Schmutz J."/>
            <person name="Grimwood J."/>
            <person name="Lindquist E."/>
            <person name="Lucas S."/>
            <person name="Grigoriev I.V."/>
            <person name="Schmitt R."/>
            <person name="Kirk D."/>
            <person name="Rokhsar D.S."/>
        </authorList>
    </citation>
    <scope>NUCLEOTIDE SEQUENCE [LARGE SCALE GENOMIC DNA]</scope>
    <source>
        <strain evidence="3">f. Nagariensis / Eve</strain>
    </source>
</reference>
<feature type="region of interest" description="Disordered" evidence="1">
    <location>
        <begin position="1384"/>
        <end position="1411"/>
    </location>
</feature>
<dbReference type="Proteomes" id="UP000001058">
    <property type="component" value="Unassembled WGS sequence"/>
</dbReference>
<evidence type="ECO:0000256" key="1">
    <source>
        <dbReference type="SAM" id="MobiDB-lite"/>
    </source>
</evidence>
<feature type="region of interest" description="Disordered" evidence="1">
    <location>
        <begin position="226"/>
        <end position="256"/>
    </location>
</feature>
<dbReference type="KEGG" id="vcn:VOLCADRAFT_97963"/>
<dbReference type="InterPro" id="IPR052609">
    <property type="entry name" value="Ribosome_Biogenesis_Reg"/>
</dbReference>
<feature type="compositionally biased region" description="Acidic residues" evidence="1">
    <location>
        <begin position="1453"/>
        <end position="1462"/>
    </location>
</feature>
<protein>
    <submittedName>
        <fullName evidence="2">Uncharacterized protein</fullName>
    </submittedName>
</protein>
<dbReference type="InParanoid" id="D8UE32"/>
<feature type="region of interest" description="Disordered" evidence="1">
    <location>
        <begin position="981"/>
        <end position="1009"/>
    </location>
</feature>
<feature type="compositionally biased region" description="Basic residues" evidence="1">
    <location>
        <begin position="1395"/>
        <end position="1408"/>
    </location>
</feature>
<keyword evidence="3" id="KW-1185">Reference proteome</keyword>
<dbReference type="GO" id="GO:0005730">
    <property type="term" value="C:nucleolus"/>
    <property type="evidence" value="ECO:0007669"/>
    <property type="project" value="TreeGrafter"/>
</dbReference>
<feature type="region of interest" description="Disordered" evidence="1">
    <location>
        <begin position="1148"/>
        <end position="1217"/>
    </location>
</feature>